<feature type="chain" id="PRO_5019557577" description="Lipoprotein" evidence="1">
    <location>
        <begin position="26"/>
        <end position="280"/>
    </location>
</feature>
<dbReference type="RefSeq" id="WP_128248957.1">
    <property type="nucleotide sequence ID" value="NZ_CP034951.1"/>
</dbReference>
<dbReference type="PROSITE" id="PS51257">
    <property type="entry name" value="PROKAR_LIPOPROTEIN"/>
    <property type="match status" value="1"/>
</dbReference>
<evidence type="ECO:0000256" key="1">
    <source>
        <dbReference type="SAM" id="SignalP"/>
    </source>
</evidence>
<gene>
    <name evidence="2" type="ORF">EI546_01905</name>
</gene>
<dbReference type="Proteomes" id="UP000285517">
    <property type="component" value="Chromosome"/>
</dbReference>
<proteinExistence type="predicted"/>
<dbReference type="OrthoDB" id="1093087at2"/>
<dbReference type="EMBL" id="CP034951">
    <property type="protein sequence ID" value="QAA80558.1"/>
    <property type="molecule type" value="Genomic_DNA"/>
</dbReference>
<accession>A0A410FZW0</accession>
<name>A0A410FZW0_9FLAO</name>
<dbReference type="AlphaFoldDB" id="A0A410FZW0"/>
<dbReference type="KEGG" id="aev:EI546_01905"/>
<protein>
    <recommendedName>
        <fullName evidence="4">Lipoprotein</fullName>
    </recommendedName>
</protein>
<sequence>MKTITKTIAFAFFALLLTSCTTTYYQVYKAKPIDNFTTTDSNLVYEDDNCKVSYNLWGDGGDVGFEFYNKTNEEIFVNLEESFFIVNGVAHDYYKKRIFTKSASSGATSSKSISTSKSVTGINYLNLIQNNIIEASASTGQVSSSGYSTAYYEQNVLHIPAKTSKFISEYSINERLYRDCDLFKYPTKSQIKTKSFSKVDSPIVFSNRISYTVGRSAEPIKFVNEFYVTEVTNYPEGEIIESKGSEYCGEKSVTKRKYFKDVSPDKFYIRYPKVNEKFKH</sequence>
<evidence type="ECO:0000313" key="3">
    <source>
        <dbReference type="Proteomes" id="UP000285517"/>
    </source>
</evidence>
<keyword evidence="3" id="KW-1185">Reference proteome</keyword>
<evidence type="ECO:0000313" key="2">
    <source>
        <dbReference type="EMBL" id="QAA80558.1"/>
    </source>
</evidence>
<organism evidence="2 3">
    <name type="scientific">Aequorivita ciconiae</name>
    <dbReference type="NCBI Taxonomy" id="2494375"/>
    <lineage>
        <taxon>Bacteria</taxon>
        <taxon>Pseudomonadati</taxon>
        <taxon>Bacteroidota</taxon>
        <taxon>Flavobacteriia</taxon>
        <taxon>Flavobacteriales</taxon>
        <taxon>Flavobacteriaceae</taxon>
        <taxon>Aequorivita</taxon>
    </lineage>
</organism>
<evidence type="ECO:0008006" key="4">
    <source>
        <dbReference type="Google" id="ProtNLM"/>
    </source>
</evidence>
<keyword evidence="1" id="KW-0732">Signal</keyword>
<feature type="signal peptide" evidence="1">
    <location>
        <begin position="1"/>
        <end position="25"/>
    </location>
</feature>
<reference evidence="2 3" key="1">
    <citation type="submission" date="2019-01" db="EMBL/GenBank/DDBJ databases">
        <title>Complete genome sequencing of Aequorivita sp. H23M31.</title>
        <authorList>
            <person name="Bae J.-W."/>
        </authorList>
    </citation>
    <scope>NUCLEOTIDE SEQUENCE [LARGE SCALE GENOMIC DNA]</scope>
    <source>
        <strain evidence="2 3">H23M31</strain>
    </source>
</reference>